<comment type="caution">
    <text evidence="2">The sequence shown here is derived from an EMBL/GenBank/DDBJ whole genome shotgun (WGS) entry which is preliminary data.</text>
</comment>
<evidence type="ECO:0000256" key="1">
    <source>
        <dbReference type="SAM" id="SignalP"/>
    </source>
</evidence>
<accession>A0ABD0JR62</accession>
<evidence type="ECO:0000313" key="3">
    <source>
        <dbReference type="Proteomes" id="UP001519460"/>
    </source>
</evidence>
<evidence type="ECO:0000313" key="2">
    <source>
        <dbReference type="EMBL" id="KAK7477412.1"/>
    </source>
</evidence>
<proteinExistence type="predicted"/>
<keyword evidence="3" id="KW-1185">Reference proteome</keyword>
<dbReference type="Proteomes" id="UP001519460">
    <property type="component" value="Unassembled WGS sequence"/>
</dbReference>
<keyword evidence="1" id="KW-0732">Signal</keyword>
<dbReference type="EMBL" id="JACVVK020000350">
    <property type="protein sequence ID" value="KAK7477412.1"/>
    <property type="molecule type" value="Genomic_DNA"/>
</dbReference>
<feature type="chain" id="PRO_5044865237" evidence="1">
    <location>
        <begin position="21"/>
        <end position="229"/>
    </location>
</feature>
<protein>
    <submittedName>
        <fullName evidence="2">Uncharacterized protein</fullName>
    </submittedName>
</protein>
<reference evidence="2 3" key="1">
    <citation type="journal article" date="2023" name="Sci. Data">
        <title>Genome assembly of the Korean intertidal mud-creeper Batillaria attramentaria.</title>
        <authorList>
            <person name="Patra A.K."/>
            <person name="Ho P.T."/>
            <person name="Jun S."/>
            <person name="Lee S.J."/>
            <person name="Kim Y."/>
            <person name="Won Y.J."/>
        </authorList>
    </citation>
    <scope>NUCLEOTIDE SEQUENCE [LARGE SCALE GENOMIC DNA]</scope>
    <source>
        <strain evidence="2">Wonlab-2016</strain>
    </source>
</reference>
<sequence length="229" mass="25651">MSHFGFIVVLGVSFLASVPAMDYDVTVDLETGAVEPGGLAEGVEWQVPLSTPSSKSKSNSKCRRQGVLKLTFDGDDLECVDIHLKFENAQRWPFHIRDSLAFEPKGVTDTQDNVVEVTTWNKDISVYRRNSRGVWQLQANATNFLQGTVKMIVANNKFYASNGAKNFSVKRSRMYPINKAAADDSTFNLYLGLNRGAETDWRQGTGLCWVGLSWRDERCGSVNWLKDLE</sequence>
<name>A0ABD0JR62_9CAEN</name>
<gene>
    <name evidence="2" type="ORF">BaRGS_00031314</name>
</gene>
<organism evidence="2 3">
    <name type="scientific">Batillaria attramentaria</name>
    <dbReference type="NCBI Taxonomy" id="370345"/>
    <lineage>
        <taxon>Eukaryota</taxon>
        <taxon>Metazoa</taxon>
        <taxon>Spiralia</taxon>
        <taxon>Lophotrochozoa</taxon>
        <taxon>Mollusca</taxon>
        <taxon>Gastropoda</taxon>
        <taxon>Caenogastropoda</taxon>
        <taxon>Sorbeoconcha</taxon>
        <taxon>Cerithioidea</taxon>
        <taxon>Batillariidae</taxon>
        <taxon>Batillaria</taxon>
    </lineage>
</organism>
<feature type="signal peptide" evidence="1">
    <location>
        <begin position="1"/>
        <end position="20"/>
    </location>
</feature>
<dbReference type="AlphaFoldDB" id="A0ABD0JR62"/>